<accession>A0A4V6NM96</accession>
<protein>
    <submittedName>
        <fullName evidence="9">Multidrug efflux system membrane fusion protein</fullName>
    </submittedName>
</protein>
<evidence type="ECO:0000259" key="7">
    <source>
        <dbReference type="Pfam" id="PF25917"/>
    </source>
</evidence>
<dbReference type="AlphaFoldDB" id="A0A4V6NM96"/>
<dbReference type="PANTHER" id="PTHR30469">
    <property type="entry name" value="MULTIDRUG RESISTANCE PROTEIN MDTA"/>
    <property type="match status" value="1"/>
</dbReference>
<evidence type="ECO:0000256" key="2">
    <source>
        <dbReference type="ARBA" id="ARBA00009477"/>
    </source>
</evidence>
<dbReference type="GO" id="GO:0015562">
    <property type="term" value="F:efflux transmembrane transporter activity"/>
    <property type="evidence" value="ECO:0007669"/>
    <property type="project" value="TreeGrafter"/>
</dbReference>
<evidence type="ECO:0000313" key="9">
    <source>
        <dbReference type="EMBL" id="TCN84279.1"/>
    </source>
</evidence>
<proteinExistence type="inferred from homology"/>
<keyword evidence="4" id="KW-0997">Cell inner membrane</keyword>
<keyword evidence="10" id="KW-1185">Reference proteome</keyword>
<comment type="similarity">
    <text evidence="2">Belongs to the membrane fusion protein (MFP) (TC 8.A.1) family.</text>
</comment>
<evidence type="ECO:0000313" key="10">
    <source>
        <dbReference type="Proteomes" id="UP000294832"/>
    </source>
</evidence>
<organism evidence="9 10">
    <name type="scientific">Shewanella fodinae</name>
    <dbReference type="NCBI Taxonomy" id="552357"/>
    <lineage>
        <taxon>Bacteria</taxon>
        <taxon>Pseudomonadati</taxon>
        <taxon>Pseudomonadota</taxon>
        <taxon>Gammaproteobacteria</taxon>
        <taxon>Alteromonadales</taxon>
        <taxon>Shewanellaceae</taxon>
        <taxon>Shewanella</taxon>
    </lineage>
</organism>
<keyword evidence="5" id="KW-0472">Membrane</keyword>
<evidence type="ECO:0000256" key="4">
    <source>
        <dbReference type="ARBA" id="ARBA00022519"/>
    </source>
</evidence>
<dbReference type="Proteomes" id="UP000294832">
    <property type="component" value="Unassembled WGS sequence"/>
</dbReference>
<dbReference type="InterPro" id="IPR058625">
    <property type="entry name" value="MdtA-like_BSH"/>
</dbReference>
<dbReference type="Pfam" id="PF25917">
    <property type="entry name" value="BSH_RND"/>
    <property type="match status" value="1"/>
</dbReference>
<evidence type="ECO:0000256" key="3">
    <source>
        <dbReference type="ARBA" id="ARBA00022475"/>
    </source>
</evidence>
<feature type="domain" description="Multidrug resistance protein MdtA-like barrel-sandwich hybrid" evidence="7">
    <location>
        <begin position="66"/>
        <end position="207"/>
    </location>
</feature>
<name>A0A4V6NM96_9GAMM</name>
<dbReference type="OrthoDB" id="9816569at2"/>
<evidence type="ECO:0000256" key="1">
    <source>
        <dbReference type="ARBA" id="ARBA00004236"/>
    </source>
</evidence>
<evidence type="ECO:0000259" key="8">
    <source>
        <dbReference type="Pfam" id="PF25944"/>
    </source>
</evidence>
<dbReference type="SUPFAM" id="SSF111369">
    <property type="entry name" value="HlyD-like secretion proteins"/>
    <property type="match status" value="1"/>
</dbReference>
<evidence type="ECO:0000256" key="5">
    <source>
        <dbReference type="ARBA" id="ARBA00023136"/>
    </source>
</evidence>
<dbReference type="Gene3D" id="2.40.30.170">
    <property type="match status" value="1"/>
</dbReference>
<reference evidence="9 10" key="1">
    <citation type="submission" date="2019-03" db="EMBL/GenBank/DDBJ databases">
        <title>Freshwater and sediment microbial communities from various areas in North America, analyzing microbe dynamics in response to fracking.</title>
        <authorList>
            <person name="Lamendella R."/>
        </authorList>
    </citation>
    <scope>NUCLEOTIDE SEQUENCE [LARGE SCALE GENOMIC DNA]</scope>
    <source>
        <strain evidence="9 10">74A</strain>
    </source>
</reference>
<dbReference type="Pfam" id="PF25944">
    <property type="entry name" value="Beta-barrel_RND"/>
    <property type="match status" value="1"/>
</dbReference>
<dbReference type="InterPro" id="IPR058624">
    <property type="entry name" value="MdtA-like_HH"/>
</dbReference>
<dbReference type="GO" id="GO:1990281">
    <property type="term" value="C:efflux pump complex"/>
    <property type="evidence" value="ECO:0007669"/>
    <property type="project" value="TreeGrafter"/>
</dbReference>
<dbReference type="PANTHER" id="PTHR30469:SF12">
    <property type="entry name" value="MULTIDRUG RESISTANCE PROTEIN MDTA"/>
    <property type="match status" value="1"/>
</dbReference>
<sequence>MFQKIQKKWVWLGLSLVILVLVMILRQHPTSGKKQLAPVSVTVATVTHGQVPLYIETTGTVTASGTVVVRPQISATLLAIYFQEGQFVSTGELLATLDDRAIQAQLLTAKGNLQRDEALLQNAKKDLQRYQQLQLKGLVTQQQLDTQASEVKQYQGIVKADQGTLDNLQVQLSYTQIRAPISGIAGLRAVDIGNLLQPSDTNGIVTLTAVTPVDIKFALTETELNQLLPAMDNGKPTVLIYDRQNNLLDSGTVTAIDNQLDSFTGTVMAKARCNNRHQRLFPNQFVNVQIHIHTIDNSLLLPTRAIQHSKDGDYIFVLHSGLALQQFIHSDATVGELSSVEAIDRKGSGLSLGDLVVVDGADLLHDGVQAQVVISPNDTPTAVNR</sequence>
<dbReference type="RefSeq" id="WP_133038936.1">
    <property type="nucleotide sequence ID" value="NZ_SLWF01000012.1"/>
</dbReference>
<dbReference type="Gene3D" id="2.40.420.20">
    <property type="match status" value="1"/>
</dbReference>
<dbReference type="Pfam" id="PF25876">
    <property type="entry name" value="HH_MFP_RND"/>
    <property type="match status" value="1"/>
</dbReference>
<gene>
    <name evidence="9" type="ORF">EDC91_11253</name>
</gene>
<comment type="caution">
    <text evidence="9">The sequence shown here is derived from an EMBL/GenBank/DDBJ whole genome shotgun (WGS) entry which is preliminary data.</text>
</comment>
<evidence type="ECO:0000259" key="6">
    <source>
        <dbReference type="Pfam" id="PF25876"/>
    </source>
</evidence>
<dbReference type="InterPro" id="IPR006143">
    <property type="entry name" value="RND_pump_MFP"/>
</dbReference>
<comment type="subcellular location">
    <subcellularLocation>
        <location evidence="1">Cell membrane</location>
    </subcellularLocation>
</comment>
<feature type="domain" description="Multidrug resistance protein MdtA-like beta-barrel" evidence="8">
    <location>
        <begin position="212"/>
        <end position="292"/>
    </location>
</feature>
<dbReference type="Gene3D" id="1.10.287.470">
    <property type="entry name" value="Helix hairpin bin"/>
    <property type="match status" value="1"/>
</dbReference>
<dbReference type="Gene3D" id="2.40.50.100">
    <property type="match status" value="1"/>
</dbReference>
<keyword evidence="3" id="KW-1003">Cell membrane</keyword>
<dbReference type="InterPro" id="IPR058626">
    <property type="entry name" value="MdtA-like_b-barrel"/>
</dbReference>
<dbReference type="NCBIfam" id="TIGR01730">
    <property type="entry name" value="RND_mfp"/>
    <property type="match status" value="1"/>
</dbReference>
<feature type="domain" description="Multidrug resistance protein MdtA-like alpha-helical hairpin" evidence="6">
    <location>
        <begin position="106"/>
        <end position="175"/>
    </location>
</feature>
<dbReference type="EMBL" id="SLWF01000012">
    <property type="protein sequence ID" value="TCN84279.1"/>
    <property type="molecule type" value="Genomic_DNA"/>
</dbReference>